<dbReference type="OMA" id="QTTIMET"/>
<accession>C5FTJ2</accession>
<dbReference type="GO" id="GO:0004674">
    <property type="term" value="F:protein serine/threonine kinase activity"/>
    <property type="evidence" value="ECO:0007669"/>
    <property type="project" value="TreeGrafter"/>
</dbReference>
<dbReference type="PROSITE" id="PS50011">
    <property type="entry name" value="PROTEIN_KINASE_DOM"/>
    <property type="match status" value="1"/>
</dbReference>
<name>C5FTJ2_ARTOC</name>
<gene>
    <name evidence="2" type="ORF">MCYG_06014</name>
</gene>
<dbReference type="OrthoDB" id="4171304at2759"/>
<keyword evidence="3" id="KW-1185">Reference proteome</keyword>
<proteinExistence type="predicted"/>
<dbReference type="InterPro" id="IPR011009">
    <property type="entry name" value="Kinase-like_dom_sf"/>
</dbReference>
<dbReference type="Proteomes" id="UP000002035">
    <property type="component" value="Unassembled WGS sequence"/>
</dbReference>
<dbReference type="Gene3D" id="1.10.510.10">
    <property type="entry name" value="Transferase(Phosphotransferase) domain 1"/>
    <property type="match status" value="1"/>
</dbReference>
<dbReference type="SUPFAM" id="SSF56112">
    <property type="entry name" value="Protein kinase-like (PK-like)"/>
    <property type="match status" value="1"/>
</dbReference>
<dbReference type="InterPro" id="IPR000719">
    <property type="entry name" value="Prot_kinase_dom"/>
</dbReference>
<dbReference type="CDD" id="cd00180">
    <property type="entry name" value="PKc"/>
    <property type="match status" value="1"/>
</dbReference>
<dbReference type="eggNOG" id="KOG0198">
    <property type="taxonomic scope" value="Eukaryota"/>
</dbReference>
<dbReference type="VEuPathDB" id="FungiDB:MCYG_06014"/>
<dbReference type="GeneID" id="9227027"/>
<dbReference type="EMBL" id="DS995705">
    <property type="protein sequence ID" value="EEQ33195.1"/>
    <property type="molecule type" value="Genomic_DNA"/>
</dbReference>
<reference evidence="3" key="1">
    <citation type="journal article" date="2012" name="MBio">
        <title>Comparative genome analysis of Trichophyton rubrum and related dermatophytes reveals candidate genes involved in infection.</title>
        <authorList>
            <person name="Martinez D.A."/>
            <person name="Oliver B.G."/>
            <person name="Graeser Y."/>
            <person name="Goldberg J.M."/>
            <person name="Li W."/>
            <person name="Martinez-Rossi N.M."/>
            <person name="Monod M."/>
            <person name="Shelest E."/>
            <person name="Barton R.C."/>
            <person name="Birch E."/>
            <person name="Brakhage A.A."/>
            <person name="Chen Z."/>
            <person name="Gurr S.J."/>
            <person name="Heiman D."/>
            <person name="Heitman J."/>
            <person name="Kosti I."/>
            <person name="Rossi A."/>
            <person name="Saif S."/>
            <person name="Samalova M."/>
            <person name="Saunders C.W."/>
            <person name="Shea T."/>
            <person name="Summerbell R.C."/>
            <person name="Xu J."/>
            <person name="Young S."/>
            <person name="Zeng Q."/>
            <person name="Birren B.W."/>
            <person name="Cuomo C.A."/>
            <person name="White T.C."/>
        </authorList>
    </citation>
    <scope>NUCLEOTIDE SEQUENCE [LARGE SCALE GENOMIC DNA]</scope>
    <source>
        <strain evidence="3">ATCC MYA-4605 / CBS 113480</strain>
    </source>
</reference>
<feature type="domain" description="Protein kinase" evidence="1">
    <location>
        <begin position="1"/>
        <end position="235"/>
    </location>
</feature>
<dbReference type="InterPro" id="IPR053235">
    <property type="entry name" value="Ser_Thr_kinase"/>
</dbReference>
<protein>
    <recommendedName>
        <fullName evidence="1">Protein kinase domain-containing protein</fullName>
    </recommendedName>
</protein>
<sequence length="306" mass="35010">METIGYGVTALVTKTKSLTVMKQPFPGYEHEIAFERQVYEKLGIHPRIAKYRRAIKHAFEMDYYPHGCIDKARRDMGPEIPYLKWAEQIAEGLVFIHSKGIIHCDLRSPNVLVTDTQDVVLADFASSSMDGVRVSDVSNNTRYRPPSFDELNPQYTIQDDIFAFGSVVYYLVAAEDPYKDRTDEEVIELYSAGSVASKCWHGEYSSAAQVLDDVRQYKLVQKSILAFLLTRFLWLYRQPGLRVVLSITLPSLLPVYLPRNAVSETFTVVFTFKPESVEISIISHRRSMINGPNFSVLHIPYIYTYI</sequence>
<dbReference type="PANTHER" id="PTHR24361">
    <property type="entry name" value="MITOGEN-ACTIVATED KINASE KINASE KINASE"/>
    <property type="match status" value="1"/>
</dbReference>
<evidence type="ECO:0000259" key="1">
    <source>
        <dbReference type="PROSITE" id="PS50011"/>
    </source>
</evidence>
<dbReference type="GO" id="GO:0005524">
    <property type="term" value="F:ATP binding"/>
    <property type="evidence" value="ECO:0007669"/>
    <property type="project" value="InterPro"/>
</dbReference>
<dbReference type="HOGENOM" id="CLU_000288_31_3_1"/>
<dbReference type="Pfam" id="PF00069">
    <property type="entry name" value="Pkinase"/>
    <property type="match status" value="1"/>
</dbReference>
<dbReference type="AlphaFoldDB" id="C5FTJ2"/>
<evidence type="ECO:0000313" key="3">
    <source>
        <dbReference type="Proteomes" id="UP000002035"/>
    </source>
</evidence>
<dbReference type="RefSeq" id="XP_002846145.1">
    <property type="nucleotide sequence ID" value="XM_002846099.1"/>
</dbReference>
<organism evidence="2 3">
    <name type="scientific">Arthroderma otae (strain ATCC MYA-4605 / CBS 113480)</name>
    <name type="common">Microsporum canis</name>
    <dbReference type="NCBI Taxonomy" id="554155"/>
    <lineage>
        <taxon>Eukaryota</taxon>
        <taxon>Fungi</taxon>
        <taxon>Dikarya</taxon>
        <taxon>Ascomycota</taxon>
        <taxon>Pezizomycotina</taxon>
        <taxon>Eurotiomycetes</taxon>
        <taxon>Eurotiomycetidae</taxon>
        <taxon>Onygenales</taxon>
        <taxon>Arthrodermataceae</taxon>
        <taxon>Microsporum</taxon>
    </lineage>
</organism>
<dbReference type="STRING" id="554155.C5FTJ2"/>
<evidence type="ECO:0000313" key="2">
    <source>
        <dbReference type="EMBL" id="EEQ33195.1"/>
    </source>
</evidence>
<dbReference type="GO" id="GO:0005737">
    <property type="term" value="C:cytoplasm"/>
    <property type="evidence" value="ECO:0007669"/>
    <property type="project" value="TreeGrafter"/>
</dbReference>